<comment type="subunit">
    <text evidence="13">Heterotetramer of two alpha chains (FadB) and two beta chains (FadA).</text>
</comment>
<dbReference type="InterPro" id="IPR050136">
    <property type="entry name" value="FA_oxidation_alpha_subunit"/>
</dbReference>
<evidence type="ECO:0000256" key="3">
    <source>
        <dbReference type="ARBA" id="ARBA00008750"/>
    </source>
</evidence>
<evidence type="ECO:0000313" key="16">
    <source>
        <dbReference type="EMBL" id="NMR76053.1"/>
    </source>
</evidence>
<comment type="caution">
    <text evidence="16">The sequence shown here is derived from an EMBL/GenBank/DDBJ whole genome shotgun (WGS) entry which is preliminary data.</text>
</comment>
<dbReference type="Pfam" id="PF02737">
    <property type="entry name" value="3HCDH_N"/>
    <property type="match status" value="1"/>
</dbReference>
<protein>
    <recommendedName>
        <fullName evidence="13">Fatty acid oxidation complex subunit alpha</fullName>
    </recommendedName>
    <domain>
        <recommendedName>
            <fullName evidence="13">Enoyl-CoA hydratase/Delta(3)-cis-Delta(2)-trans-enoyl-CoA isomerase/3-hydroxybutyryl-CoA epimerase</fullName>
            <ecNumber evidence="13">4.2.1.17</ecNumber>
            <ecNumber evidence="13">5.1.2.3</ecNumber>
            <ecNumber evidence="13">5.3.3.8</ecNumber>
        </recommendedName>
    </domain>
    <domain>
        <recommendedName>
            <fullName evidence="13">3-hydroxyacyl-CoA dehydrogenase</fullName>
            <ecNumber evidence="13">1.1.1.35</ecNumber>
        </recommendedName>
    </domain>
</protein>
<dbReference type="CDD" id="cd06558">
    <property type="entry name" value="crotonase-like"/>
    <property type="match status" value="1"/>
</dbReference>
<dbReference type="Pfam" id="PF00378">
    <property type="entry name" value="ECH_1"/>
    <property type="match status" value="1"/>
</dbReference>
<comment type="catalytic activity">
    <reaction evidence="12 13">
        <text>a (3S)-3-hydroxyacyl-CoA + NAD(+) = a 3-oxoacyl-CoA + NADH + H(+)</text>
        <dbReference type="Rhea" id="RHEA:22432"/>
        <dbReference type="ChEBI" id="CHEBI:15378"/>
        <dbReference type="ChEBI" id="CHEBI:57318"/>
        <dbReference type="ChEBI" id="CHEBI:57540"/>
        <dbReference type="ChEBI" id="CHEBI:57945"/>
        <dbReference type="ChEBI" id="CHEBI:90726"/>
        <dbReference type="EC" id="1.1.1.35"/>
    </reaction>
</comment>
<feature type="site" description="Important for catalytic activity" evidence="13">
    <location>
        <position position="119"/>
    </location>
</feature>
<feature type="region of interest" description="Enoyl-CoA hydratase/isomerase" evidence="13">
    <location>
        <begin position="1"/>
        <end position="189"/>
    </location>
</feature>
<evidence type="ECO:0000256" key="11">
    <source>
        <dbReference type="ARBA" id="ARBA00023268"/>
    </source>
</evidence>
<feature type="binding site" evidence="13">
    <location>
        <position position="408"/>
    </location>
    <ligand>
        <name>NAD(+)</name>
        <dbReference type="ChEBI" id="CHEBI:57540"/>
    </ligand>
</feature>
<dbReference type="Gene3D" id="3.90.226.10">
    <property type="entry name" value="2-enoyl-CoA Hydratase, Chain A, domain 1"/>
    <property type="match status" value="1"/>
</dbReference>
<dbReference type="GO" id="GO:0070403">
    <property type="term" value="F:NAD+ binding"/>
    <property type="evidence" value="ECO:0007669"/>
    <property type="project" value="InterPro"/>
</dbReference>
<evidence type="ECO:0000259" key="15">
    <source>
        <dbReference type="Pfam" id="PF02737"/>
    </source>
</evidence>
<dbReference type="InterPro" id="IPR012799">
    <property type="entry name" value="FadB"/>
</dbReference>
<dbReference type="UniPathway" id="UPA00659"/>
<evidence type="ECO:0000256" key="12">
    <source>
        <dbReference type="ARBA" id="ARBA00049556"/>
    </source>
</evidence>
<dbReference type="InterPro" id="IPR006180">
    <property type="entry name" value="3-OHacyl-CoA_DH_CS"/>
</dbReference>
<evidence type="ECO:0000256" key="6">
    <source>
        <dbReference type="ARBA" id="ARBA00023002"/>
    </source>
</evidence>
<dbReference type="FunFam" id="1.10.1040.50:FF:000001">
    <property type="entry name" value="Fatty acid oxidation complex subunit alpha"/>
    <property type="match status" value="1"/>
</dbReference>
<comment type="catalytic activity">
    <reaction evidence="13">
        <text>(3S)-3-hydroxybutanoyl-CoA = (3R)-3-hydroxybutanoyl-CoA</text>
        <dbReference type="Rhea" id="RHEA:21760"/>
        <dbReference type="ChEBI" id="CHEBI:57315"/>
        <dbReference type="ChEBI" id="CHEBI:57316"/>
        <dbReference type="EC" id="5.1.2.3"/>
    </reaction>
</comment>
<feature type="binding site" evidence="13">
    <location>
        <position position="501"/>
    </location>
    <ligand>
        <name>substrate</name>
    </ligand>
</feature>
<evidence type="ECO:0000256" key="5">
    <source>
        <dbReference type="ARBA" id="ARBA00022963"/>
    </source>
</evidence>
<feature type="binding site" evidence="13">
    <location>
        <begin position="401"/>
        <end position="403"/>
    </location>
    <ligand>
        <name>NAD(+)</name>
        <dbReference type="ChEBI" id="CHEBI:57540"/>
    </ligand>
</feature>
<comment type="similarity">
    <text evidence="2">In the central section; belongs to the 3-hydroxyacyl-CoA dehydrogenase family.</text>
</comment>
<evidence type="ECO:0000256" key="4">
    <source>
        <dbReference type="ARBA" id="ARBA00022832"/>
    </source>
</evidence>
<dbReference type="HAMAP" id="MF_01621">
    <property type="entry name" value="FadB"/>
    <property type="match status" value="1"/>
</dbReference>
<feature type="binding site" evidence="13">
    <location>
        <position position="344"/>
    </location>
    <ligand>
        <name>NAD(+)</name>
        <dbReference type="ChEBI" id="CHEBI:57540"/>
    </ligand>
</feature>
<dbReference type="EMBL" id="JABCMA010000034">
    <property type="protein sequence ID" value="NMR76053.1"/>
    <property type="molecule type" value="Genomic_DNA"/>
</dbReference>
<feature type="binding site" evidence="13">
    <location>
        <position position="661"/>
    </location>
    <ligand>
        <name>substrate</name>
    </ligand>
</feature>
<dbReference type="PROSITE" id="PS00067">
    <property type="entry name" value="3HCDH"/>
    <property type="match status" value="1"/>
</dbReference>
<dbReference type="Gene3D" id="1.10.1040.50">
    <property type="match status" value="1"/>
</dbReference>
<dbReference type="SUPFAM" id="SSF51735">
    <property type="entry name" value="NAD(P)-binding Rossmann-fold domains"/>
    <property type="match status" value="1"/>
</dbReference>
<keyword evidence="9 13" id="KW-0413">Isomerase</keyword>
<dbReference type="AlphaFoldDB" id="A0A7Y0MZ37"/>
<dbReference type="RefSeq" id="WP_042523908.1">
    <property type="nucleotide sequence ID" value="NZ_CP071058.1"/>
</dbReference>
<comment type="function">
    <text evidence="13">Involved in the aerobic and anaerobic degradation of long-chain fatty acids via beta-oxidation cycle. Catalyzes the formation of 3-oxoacyl-CoA from enoyl-CoA via L-3-hydroxyacyl-CoA. It can also use D-3-hydroxyacyl-CoA and cis-3-enoyl-CoA as substrate.</text>
</comment>
<dbReference type="InterPro" id="IPR008927">
    <property type="entry name" value="6-PGluconate_DH-like_C_sf"/>
</dbReference>
<dbReference type="GO" id="GO:0004300">
    <property type="term" value="F:enoyl-CoA hydratase activity"/>
    <property type="evidence" value="ECO:0007669"/>
    <property type="project" value="UniProtKB-UniRule"/>
</dbReference>
<keyword evidence="4 13" id="KW-0276">Fatty acid metabolism</keyword>
<comment type="pathway">
    <text evidence="1 13">Lipid metabolism; fatty acid beta-oxidation.</text>
</comment>
<reference evidence="16 17" key="1">
    <citation type="submission" date="2020-04" db="EMBL/GenBank/DDBJ databases">
        <title>Whole-genome sequencing of Vibrio spp. from China reveals different genetic environments of blaCTX-M-14 among diverse lineages.</title>
        <authorList>
            <person name="Zheng Z."/>
            <person name="Ye L."/>
            <person name="Chen S."/>
        </authorList>
    </citation>
    <scope>NUCLEOTIDE SEQUENCE [LARGE SCALE GENOMIC DNA]</scope>
    <source>
        <strain evidence="16 17">Vb1636</strain>
    </source>
</reference>
<accession>A0A7Y0MZ37</accession>
<dbReference type="InterPro" id="IPR006176">
    <property type="entry name" value="3-OHacyl-CoA_DH_NAD-bd"/>
</dbReference>
<gene>
    <name evidence="13 16" type="primary">fadB</name>
    <name evidence="16" type="ORF">HKB35_20790</name>
</gene>
<dbReference type="GO" id="GO:0008692">
    <property type="term" value="F:3-hydroxybutyryl-CoA epimerase activity"/>
    <property type="evidence" value="ECO:0007669"/>
    <property type="project" value="UniProtKB-UniRule"/>
</dbReference>
<evidence type="ECO:0000256" key="9">
    <source>
        <dbReference type="ARBA" id="ARBA00023235"/>
    </source>
</evidence>
<feature type="binding site" evidence="13">
    <location>
        <position position="454"/>
    </location>
    <ligand>
        <name>NAD(+)</name>
        <dbReference type="ChEBI" id="CHEBI:57540"/>
    </ligand>
</feature>
<feature type="domain" description="3-hydroxyacyl-CoA dehydrogenase C-terminal" evidence="14">
    <location>
        <begin position="497"/>
        <end position="593"/>
    </location>
</feature>
<dbReference type="InterPro" id="IPR006108">
    <property type="entry name" value="3HC_DH_C"/>
</dbReference>
<dbReference type="InterPro" id="IPR029045">
    <property type="entry name" value="ClpP/crotonase-like_dom_sf"/>
</dbReference>
<keyword evidence="10 13" id="KW-0456">Lyase</keyword>
<feature type="region of interest" description="3-hydroxyacyl-CoA dehydrogenase" evidence="13">
    <location>
        <begin position="311"/>
        <end position="723"/>
    </location>
</feature>
<evidence type="ECO:0000256" key="2">
    <source>
        <dbReference type="ARBA" id="ARBA00007005"/>
    </source>
</evidence>
<comment type="similarity">
    <text evidence="3 13">In the N-terminal section; belongs to the enoyl-CoA hydratase/isomerase family.</text>
</comment>
<sequence length="723" mass="78351">MIYQAETLQVKEIQDGIAELSFCSPKSVNKLDLATLESLDKALDALIAHQGLKGLLLTSDKDAFIVGADITEFLGLFAKTDAELDQWLQFANSIFNKLEDLPIPTISVIKGHALGGGCECVLATDMRIGDKTTSIGLPETKLGIMPGFGGCVRLPRVIGADSAMEIITQGKACRADEALKIGLLDAVVETDALYESALQTLNSAINEKLDWQARRAQKTSPLTLSKLESMMSFTMAKGLVAQKAGPHYPAPMTAVITIEEGARFARNEALDIERKHFVKLAKSEEAKSLVGLFLNDQYIKGIAKKAAKSASKDTQRAAVLGAGIMGGGIAYQSALKGVPVLMKDIAQASLDLGMTEASKLLNKRLSRGRIDGFKMAGILASITPSLHYAGIENSDVIVEAVVENPKVKAAVLSEVESHVGDATVITSNTSTIPINLLAKSLKRPENFCGMHFFNPVHRMPLVEIIRGEHTSDETINRVVAYAAKMGKSPIVVNDCPGFFVNRVLFPYFGGFSMLLRDGADFTKIDKVMERKFGWPMGPAYLLDVVGIDTAHHAQAVMADGFPERMGKQGRDAIDALFEADKYGQKNGNGFYSYTIDKKGKPKKAFSEAILPVLADVCADKQDFDDQTIIQRMMIPMINEVVLCLQEGIIATPQEADMALVYGLGFPPFRGGVFRYLDSVGIAEYVEMAKQHAELGAMYQVPQMLIDMAAKGESFYGAQQQGSI</sequence>
<feature type="binding site" evidence="13">
    <location>
        <position position="296"/>
    </location>
    <ligand>
        <name>substrate</name>
    </ligand>
</feature>
<keyword evidence="7 13" id="KW-0520">NAD</keyword>
<keyword evidence="5 13" id="KW-0442">Lipid degradation</keyword>
<dbReference type="EC" id="1.1.1.35" evidence="13"/>
<keyword evidence="11 13" id="KW-0511">Multifunctional enzyme</keyword>
<dbReference type="GO" id="GO:0006635">
    <property type="term" value="P:fatty acid beta-oxidation"/>
    <property type="evidence" value="ECO:0007669"/>
    <property type="project" value="UniProtKB-UniRule"/>
</dbReference>
<dbReference type="Gene3D" id="3.40.50.720">
    <property type="entry name" value="NAD(P)-binding Rossmann-like Domain"/>
    <property type="match status" value="1"/>
</dbReference>
<organism evidence="16 17">
    <name type="scientific">Vibrio alginolyticus</name>
    <dbReference type="NCBI Taxonomy" id="663"/>
    <lineage>
        <taxon>Bacteria</taxon>
        <taxon>Pseudomonadati</taxon>
        <taxon>Pseudomonadota</taxon>
        <taxon>Gammaproteobacteria</taxon>
        <taxon>Vibrionales</taxon>
        <taxon>Vibrionaceae</taxon>
        <taxon>Vibrio</taxon>
    </lineage>
</organism>
<evidence type="ECO:0000256" key="7">
    <source>
        <dbReference type="ARBA" id="ARBA00023027"/>
    </source>
</evidence>
<keyword evidence="8 13" id="KW-0443">Lipid metabolism</keyword>
<proteinExistence type="inferred from homology"/>
<comment type="catalytic activity">
    <reaction evidence="13">
        <text>a 4-saturated-(3S)-3-hydroxyacyl-CoA = a (3E)-enoyl-CoA + H2O</text>
        <dbReference type="Rhea" id="RHEA:20724"/>
        <dbReference type="ChEBI" id="CHEBI:15377"/>
        <dbReference type="ChEBI" id="CHEBI:58521"/>
        <dbReference type="ChEBI" id="CHEBI:137480"/>
        <dbReference type="EC" id="4.2.1.17"/>
    </reaction>
</comment>
<dbReference type="GO" id="GO:0004165">
    <property type="term" value="F:delta(3)-delta(2)-enoyl-CoA isomerase activity"/>
    <property type="evidence" value="ECO:0007669"/>
    <property type="project" value="UniProtKB-UniRule"/>
</dbReference>
<dbReference type="EC" id="5.3.3.8" evidence="13"/>
<dbReference type="GeneID" id="75166143"/>
<dbReference type="InterPro" id="IPR001753">
    <property type="entry name" value="Enoyl-CoA_hydra/iso"/>
</dbReference>
<feature type="binding site" evidence="13">
    <location>
        <position position="325"/>
    </location>
    <ligand>
        <name>NAD(+)</name>
        <dbReference type="ChEBI" id="CHEBI:57540"/>
    </ligand>
</feature>
<evidence type="ECO:0000256" key="10">
    <source>
        <dbReference type="ARBA" id="ARBA00023239"/>
    </source>
</evidence>
<dbReference type="PANTHER" id="PTHR43612">
    <property type="entry name" value="TRIFUNCTIONAL ENZYME SUBUNIT ALPHA"/>
    <property type="match status" value="1"/>
</dbReference>
<name>A0A7Y0MZ37_VIBAL</name>
<dbReference type="Proteomes" id="UP000565155">
    <property type="component" value="Unassembled WGS sequence"/>
</dbReference>
<dbReference type="EC" id="5.1.2.3" evidence="13"/>
<dbReference type="GO" id="GO:0016509">
    <property type="term" value="F:long-chain (3S)-3-hydroxyacyl-CoA dehydrogenase (NAD+) activity"/>
    <property type="evidence" value="ECO:0007669"/>
    <property type="project" value="TreeGrafter"/>
</dbReference>
<dbReference type="GO" id="GO:0036125">
    <property type="term" value="C:fatty acid beta-oxidation multienzyme complex"/>
    <property type="evidence" value="ECO:0007669"/>
    <property type="project" value="InterPro"/>
</dbReference>
<comment type="catalytic activity">
    <reaction evidence="13">
        <text>a (3S)-3-hydroxyacyl-CoA = a (2E)-enoyl-CoA + H2O</text>
        <dbReference type="Rhea" id="RHEA:16105"/>
        <dbReference type="ChEBI" id="CHEBI:15377"/>
        <dbReference type="ChEBI" id="CHEBI:57318"/>
        <dbReference type="ChEBI" id="CHEBI:58856"/>
        <dbReference type="EC" id="4.2.1.17"/>
    </reaction>
</comment>
<comment type="catalytic activity">
    <reaction evidence="13">
        <text>a (3E)-enoyl-CoA = a 4-saturated (2E)-enoyl-CoA</text>
        <dbReference type="Rhea" id="RHEA:45228"/>
        <dbReference type="ChEBI" id="CHEBI:58521"/>
        <dbReference type="ChEBI" id="CHEBI:85097"/>
        <dbReference type="EC" id="5.3.3.8"/>
    </reaction>
</comment>
<dbReference type="NCBIfam" id="TIGR02437">
    <property type="entry name" value="FadB"/>
    <property type="match status" value="1"/>
</dbReference>
<feature type="binding site" evidence="13">
    <location>
        <position position="430"/>
    </location>
    <ligand>
        <name>NAD(+)</name>
        <dbReference type="ChEBI" id="CHEBI:57540"/>
    </ligand>
</feature>
<dbReference type="Pfam" id="PF00725">
    <property type="entry name" value="3HCDH"/>
    <property type="match status" value="2"/>
</dbReference>
<evidence type="ECO:0000256" key="13">
    <source>
        <dbReference type="HAMAP-Rule" id="MF_01621"/>
    </source>
</evidence>
<feature type="site" description="Important for catalytic activity" evidence="13">
    <location>
        <position position="139"/>
    </location>
</feature>
<evidence type="ECO:0000256" key="1">
    <source>
        <dbReference type="ARBA" id="ARBA00005005"/>
    </source>
</evidence>
<dbReference type="InterPro" id="IPR036291">
    <property type="entry name" value="NAD(P)-bd_dom_sf"/>
</dbReference>
<feature type="active site" description="For 3-hydroxyacyl-CoA dehydrogenase activity" evidence="13">
    <location>
        <position position="451"/>
    </location>
</feature>
<evidence type="ECO:0000313" key="17">
    <source>
        <dbReference type="Proteomes" id="UP000565155"/>
    </source>
</evidence>
<keyword evidence="6 13" id="KW-0560">Oxidoreductase</keyword>
<evidence type="ECO:0000259" key="14">
    <source>
        <dbReference type="Pfam" id="PF00725"/>
    </source>
</evidence>
<comment type="catalytic activity">
    <reaction evidence="13">
        <text>a (3Z)-enoyl-CoA = a 4-saturated (2E)-enoyl-CoA</text>
        <dbReference type="Rhea" id="RHEA:45900"/>
        <dbReference type="ChEBI" id="CHEBI:85097"/>
        <dbReference type="ChEBI" id="CHEBI:85489"/>
        <dbReference type="EC" id="5.3.3.8"/>
    </reaction>
</comment>
<dbReference type="NCBIfam" id="NF008727">
    <property type="entry name" value="PRK11730.1"/>
    <property type="match status" value="1"/>
</dbReference>
<comment type="similarity">
    <text evidence="13">In the C-terminal section; belongs to the 3-hydroxyacyl-CoA dehydrogenase family.</text>
</comment>
<dbReference type="SUPFAM" id="SSF48179">
    <property type="entry name" value="6-phosphogluconate dehydrogenase C-terminal domain-like"/>
    <property type="match status" value="2"/>
</dbReference>
<dbReference type="EC" id="4.2.1.17" evidence="13"/>
<dbReference type="SUPFAM" id="SSF52096">
    <property type="entry name" value="ClpP/crotonase"/>
    <property type="match status" value="1"/>
</dbReference>
<evidence type="ECO:0000256" key="8">
    <source>
        <dbReference type="ARBA" id="ARBA00023098"/>
    </source>
</evidence>
<dbReference type="PANTHER" id="PTHR43612:SF3">
    <property type="entry name" value="TRIFUNCTIONAL ENZYME SUBUNIT ALPHA, MITOCHONDRIAL"/>
    <property type="match status" value="1"/>
</dbReference>
<feature type="domain" description="3-hydroxyacyl-CoA dehydrogenase C-terminal" evidence="14">
    <location>
        <begin position="628"/>
        <end position="711"/>
    </location>
</feature>
<feature type="domain" description="3-hydroxyacyl-CoA dehydrogenase NAD binding" evidence="15">
    <location>
        <begin position="317"/>
        <end position="495"/>
    </location>
</feature>
<dbReference type="FunFam" id="3.40.50.720:FF:000009">
    <property type="entry name" value="Fatty oxidation complex, alpha subunit"/>
    <property type="match status" value="1"/>
</dbReference>